<organism evidence="1 2">
    <name type="scientific">Necator americanus</name>
    <name type="common">Human hookworm</name>
    <dbReference type="NCBI Taxonomy" id="51031"/>
    <lineage>
        <taxon>Eukaryota</taxon>
        <taxon>Metazoa</taxon>
        <taxon>Ecdysozoa</taxon>
        <taxon>Nematoda</taxon>
        <taxon>Chromadorea</taxon>
        <taxon>Rhabditida</taxon>
        <taxon>Rhabditina</taxon>
        <taxon>Rhabditomorpha</taxon>
        <taxon>Strongyloidea</taxon>
        <taxon>Ancylostomatidae</taxon>
        <taxon>Bunostominae</taxon>
        <taxon>Necator</taxon>
    </lineage>
</organism>
<sequence>MLALTIFVAYVPTSSYEEEEVEAFYMDLEKFYREDDTFCEVIVGDFNARIGPRRTPEEHQFPYSRFFLASDASARAL</sequence>
<keyword evidence="2" id="KW-1185">Reference proteome</keyword>
<comment type="caution">
    <text evidence="1">The sequence shown here is derived from an EMBL/GenBank/DDBJ whole genome shotgun (WGS) entry which is preliminary data.</text>
</comment>
<dbReference type="EMBL" id="JAVFWL010000002">
    <property type="protein sequence ID" value="KAK6735342.1"/>
    <property type="molecule type" value="Genomic_DNA"/>
</dbReference>
<protein>
    <recommendedName>
        <fullName evidence="3">Endonuclease/exonuclease/phosphatase domain-containing protein</fullName>
    </recommendedName>
</protein>
<reference evidence="1 2" key="1">
    <citation type="submission" date="2023-08" db="EMBL/GenBank/DDBJ databases">
        <title>A Necator americanus chromosomal reference genome.</title>
        <authorList>
            <person name="Ilik V."/>
            <person name="Petrzelkova K.J."/>
            <person name="Pardy F."/>
            <person name="Fuh T."/>
            <person name="Niatou-Singa F.S."/>
            <person name="Gouil Q."/>
            <person name="Baker L."/>
            <person name="Ritchie M.E."/>
            <person name="Jex A.R."/>
            <person name="Gazzola D."/>
            <person name="Li H."/>
            <person name="Toshio Fujiwara R."/>
            <person name="Zhan B."/>
            <person name="Aroian R.V."/>
            <person name="Pafco B."/>
            <person name="Schwarz E.M."/>
        </authorList>
    </citation>
    <scope>NUCLEOTIDE SEQUENCE [LARGE SCALE GENOMIC DNA]</scope>
    <source>
        <strain evidence="1 2">Aroian</strain>
        <tissue evidence="1">Whole animal</tissue>
    </source>
</reference>
<dbReference type="Proteomes" id="UP001303046">
    <property type="component" value="Unassembled WGS sequence"/>
</dbReference>
<evidence type="ECO:0000313" key="2">
    <source>
        <dbReference type="Proteomes" id="UP001303046"/>
    </source>
</evidence>
<evidence type="ECO:0000313" key="1">
    <source>
        <dbReference type="EMBL" id="KAK6735342.1"/>
    </source>
</evidence>
<proteinExistence type="predicted"/>
<evidence type="ECO:0008006" key="3">
    <source>
        <dbReference type="Google" id="ProtNLM"/>
    </source>
</evidence>
<accession>A0ABR1CC95</accession>
<gene>
    <name evidence="1" type="primary">Necator_chrII.g6299</name>
    <name evidence="1" type="ORF">RB195_018506</name>
</gene>
<name>A0ABR1CC95_NECAM</name>